<feature type="compositionally biased region" description="Acidic residues" evidence="1">
    <location>
        <begin position="83"/>
        <end position="100"/>
    </location>
</feature>
<gene>
    <name evidence="2" type="ORF">C7M84_001674</name>
</gene>
<feature type="region of interest" description="Disordered" evidence="1">
    <location>
        <begin position="352"/>
        <end position="379"/>
    </location>
</feature>
<proteinExistence type="predicted"/>
<feature type="compositionally biased region" description="Basic and acidic residues" evidence="1">
    <location>
        <begin position="121"/>
        <end position="132"/>
    </location>
</feature>
<evidence type="ECO:0000313" key="2">
    <source>
        <dbReference type="EMBL" id="ROT79593.1"/>
    </source>
</evidence>
<keyword evidence="3" id="KW-1185">Reference proteome</keyword>
<feature type="compositionally biased region" description="Polar residues" evidence="1">
    <location>
        <begin position="566"/>
        <end position="578"/>
    </location>
</feature>
<reference evidence="2 3" key="2">
    <citation type="submission" date="2019-01" db="EMBL/GenBank/DDBJ databases">
        <title>The decoding of complex shrimp genome reveals the adaptation for benthos swimmer, frequently molting mechanism and breeding impact on genome.</title>
        <authorList>
            <person name="Sun Y."/>
            <person name="Gao Y."/>
            <person name="Yu Y."/>
        </authorList>
    </citation>
    <scope>NUCLEOTIDE SEQUENCE [LARGE SCALE GENOMIC DNA]</scope>
    <source>
        <tissue evidence="2">Muscle</tissue>
    </source>
</reference>
<feature type="region of interest" description="Disordered" evidence="1">
    <location>
        <begin position="509"/>
        <end position="531"/>
    </location>
</feature>
<evidence type="ECO:0000313" key="3">
    <source>
        <dbReference type="Proteomes" id="UP000283509"/>
    </source>
</evidence>
<feature type="region of interest" description="Disordered" evidence="1">
    <location>
        <begin position="564"/>
        <end position="585"/>
    </location>
</feature>
<feature type="compositionally biased region" description="Acidic residues" evidence="1">
    <location>
        <begin position="310"/>
        <end position="324"/>
    </location>
</feature>
<organism evidence="2 3">
    <name type="scientific">Penaeus vannamei</name>
    <name type="common">Whiteleg shrimp</name>
    <name type="synonym">Litopenaeus vannamei</name>
    <dbReference type="NCBI Taxonomy" id="6689"/>
    <lineage>
        <taxon>Eukaryota</taxon>
        <taxon>Metazoa</taxon>
        <taxon>Ecdysozoa</taxon>
        <taxon>Arthropoda</taxon>
        <taxon>Crustacea</taxon>
        <taxon>Multicrustacea</taxon>
        <taxon>Malacostraca</taxon>
        <taxon>Eumalacostraca</taxon>
        <taxon>Eucarida</taxon>
        <taxon>Decapoda</taxon>
        <taxon>Dendrobranchiata</taxon>
        <taxon>Penaeoidea</taxon>
        <taxon>Penaeidae</taxon>
        <taxon>Penaeus</taxon>
    </lineage>
</organism>
<feature type="compositionally biased region" description="Basic and acidic residues" evidence="1">
    <location>
        <begin position="51"/>
        <end position="67"/>
    </location>
</feature>
<feature type="compositionally biased region" description="Basic and acidic residues" evidence="1">
    <location>
        <begin position="170"/>
        <end position="180"/>
    </location>
</feature>
<dbReference type="EMBL" id="QCYY01001222">
    <property type="protein sequence ID" value="ROT79593.1"/>
    <property type="molecule type" value="Genomic_DNA"/>
</dbReference>
<dbReference type="AlphaFoldDB" id="A0A3R7SX77"/>
<feature type="compositionally biased region" description="Basic residues" evidence="1">
    <location>
        <begin position="283"/>
        <end position="294"/>
    </location>
</feature>
<evidence type="ECO:0000256" key="1">
    <source>
        <dbReference type="SAM" id="MobiDB-lite"/>
    </source>
</evidence>
<dbReference type="Proteomes" id="UP000283509">
    <property type="component" value="Unassembled WGS sequence"/>
</dbReference>
<accession>A0A3R7SX77</accession>
<reference evidence="2 3" key="1">
    <citation type="submission" date="2018-04" db="EMBL/GenBank/DDBJ databases">
        <authorList>
            <person name="Zhang X."/>
            <person name="Yuan J."/>
            <person name="Li F."/>
            <person name="Xiang J."/>
        </authorList>
    </citation>
    <scope>NUCLEOTIDE SEQUENCE [LARGE SCALE GENOMIC DNA]</scope>
    <source>
        <tissue evidence="2">Muscle</tissue>
    </source>
</reference>
<dbReference type="OrthoDB" id="10047268at2759"/>
<sequence length="631" mass="69604">MLSILFVYHSLVSSARGPSPLLHEHSQQVLLPENMRPVDREDTAPPETQDDVTRASVKEEMPCEAEARPQTPPTPVEQSPEAEVGEASETEEDLNDEAEGDVPRAEETEEGGAPRGSAGECRLESARERVESDTPDGMYDKLTICDACETRHHPSRECTSAADCVRASRSHVDSGTRETPLEPPEEPEISSRLPAPRGRLMRQGQGPTPGQQWSATLNRPSRRGRCVPTPVDPRGVRSQTEPPANKPPPDLLQVSWVWETRQPPRVASVRRRPTRKISCRRKIRPRLTIRKATSRRSSISPQHRASPAKDEDETWAECEEEEGGEAPAEVAERRSPIAPDVLLTGTHAAPGLILASTPQPNRDGIAEEAGPPPGPPPEVALRNTRNLNYFQTASRAVKQRWRNSDIVLPKLLRESDLYGSEKENDIIYLDLRRQLRDSLQRQRSVRRRSVPAVVGVKRQGSFSPRNSLGRNKAVTWNQKYQAVMGLKRAGGGPGRGGADCPVIQVTKAAEGAATPASEGEGEGDWRSLCSTPTSSPHHALLGLDLPQKKPNVLKKLWGRLRHSVPRSLSPSRNQSRDQPASDRHPNGLWLLSLNADINDGCLPVCHNFPFENLTALTALTPSLHSIWFGRK</sequence>
<name>A0A3R7SX77_PENVA</name>
<protein>
    <submittedName>
        <fullName evidence="2">Uncharacterized protein</fullName>
    </submittedName>
</protein>
<comment type="caution">
    <text evidence="2">The sequence shown here is derived from an EMBL/GenBank/DDBJ whole genome shotgun (WGS) entry which is preliminary data.</text>
</comment>
<feature type="region of interest" description="Disordered" evidence="1">
    <location>
        <begin position="28"/>
        <end position="138"/>
    </location>
</feature>
<feature type="region of interest" description="Disordered" evidence="1">
    <location>
        <begin position="283"/>
        <end position="333"/>
    </location>
</feature>
<feature type="compositionally biased region" description="Polar residues" evidence="1">
    <location>
        <begin position="205"/>
        <end position="219"/>
    </location>
</feature>
<feature type="region of interest" description="Disordered" evidence="1">
    <location>
        <begin position="155"/>
        <end position="251"/>
    </location>
</feature>